<dbReference type="InterPro" id="IPR036390">
    <property type="entry name" value="WH_DNA-bd_sf"/>
</dbReference>
<dbReference type="STRING" id="1122192.SAMN02745673_05012"/>
<gene>
    <name evidence="6" type="ORF">SAMN02745673_05012</name>
</gene>
<proteinExistence type="inferred from homology"/>
<keyword evidence="3 6" id="KW-0238">DNA-binding</keyword>
<reference evidence="6 7" key="1">
    <citation type="submission" date="2017-02" db="EMBL/GenBank/DDBJ databases">
        <authorList>
            <person name="Peterson S.W."/>
        </authorList>
    </citation>
    <scope>NUCLEOTIDE SEQUENCE [LARGE SCALE GENOMIC DNA]</scope>
    <source>
        <strain evidence="6 7">DSM 45154</strain>
    </source>
</reference>
<dbReference type="AlphaFoldDB" id="A0A1T4THL8"/>
<feature type="domain" description="HTH lysR-type" evidence="5">
    <location>
        <begin position="14"/>
        <end position="71"/>
    </location>
</feature>
<dbReference type="PANTHER" id="PTHR30346:SF29">
    <property type="entry name" value="LYSR SUBSTRATE-BINDING"/>
    <property type="match status" value="1"/>
</dbReference>
<dbReference type="Proteomes" id="UP000190637">
    <property type="component" value="Unassembled WGS sequence"/>
</dbReference>
<dbReference type="InterPro" id="IPR036388">
    <property type="entry name" value="WH-like_DNA-bd_sf"/>
</dbReference>
<dbReference type="GO" id="GO:0003677">
    <property type="term" value="F:DNA binding"/>
    <property type="evidence" value="ECO:0007669"/>
    <property type="project" value="UniProtKB-KW"/>
</dbReference>
<keyword evidence="7" id="KW-1185">Reference proteome</keyword>
<comment type="similarity">
    <text evidence="1">Belongs to the LysR transcriptional regulatory family.</text>
</comment>
<keyword evidence="4" id="KW-0804">Transcription</keyword>
<name>A0A1T4THL8_9ACTN</name>
<dbReference type="InterPro" id="IPR000847">
    <property type="entry name" value="LysR_HTH_N"/>
</dbReference>
<dbReference type="PROSITE" id="PS50931">
    <property type="entry name" value="HTH_LYSR"/>
    <property type="match status" value="1"/>
</dbReference>
<evidence type="ECO:0000313" key="7">
    <source>
        <dbReference type="Proteomes" id="UP000190637"/>
    </source>
</evidence>
<dbReference type="SUPFAM" id="SSF53850">
    <property type="entry name" value="Periplasmic binding protein-like II"/>
    <property type="match status" value="1"/>
</dbReference>
<dbReference type="Pfam" id="PF00126">
    <property type="entry name" value="HTH_1"/>
    <property type="match status" value="1"/>
</dbReference>
<dbReference type="Gene3D" id="3.40.190.10">
    <property type="entry name" value="Periplasmic binding protein-like II"/>
    <property type="match status" value="2"/>
</dbReference>
<organism evidence="6 7">
    <name type="scientific">Marinactinospora thermotolerans DSM 45154</name>
    <dbReference type="NCBI Taxonomy" id="1122192"/>
    <lineage>
        <taxon>Bacteria</taxon>
        <taxon>Bacillati</taxon>
        <taxon>Actinomycetota</taxon>
        <taxon>Actinomycetes</taxon>
        <taxon>Streptosporangiales</taxon>
        <taxon>Nocardiopsidaceae</taxon>
        <taxon>Marinactinospora</taxon>
    </lineage>
</organism>
<evidence type="ECO:0000256" key="1">
    <source>
        <dbReference type="ARBA" id="ARBA00009437"/>
    </source>
</evidence>
<evidence type="ECO:0000313" key="6">
    <source>
        <dbReference type="EMBL" id="SKA39798.1"/>
    </source>
</evidence>
<dbReference type="EMBL" id="FUWS01000025">
    <property type="protein sequence ID" value="SKA39798.1"/>
    <property type="molecule type" value="Genomic_DNA"/>
</dbReference>
<dbReference type="PRINTS" id="PR00039">
    <property type="entry name" value="HTHLYSR"/>
</dbReference>
<dbReference type="Pfam" id="PF03466">
    <property type="entry name" value="LysR_substrate"/>
    <property type="match status" value="1"/>
</dbReference>
<evidence type="ECO:0000256" key="2">
    <source>
        <dbReference type="ARBA" id="ARBA00023015"/>
    </source>
</evidence>
<dbReference type="SUPFAM" id="SSF46785">
    <property type="entry name" value="Winged helix' DNA-binding domain"/>
    <property type="match status" value="1"/>
</dbReference>
<evidence type="ECO:0000256" key="4">
    <source>
        <dbReference type="ARBA" id="ARBA00023163"/>
    </source>
</evidence>
<dbReference type="GO" id="GO:0003700">
    <property type="term" value="F:DNA-binding transcription factor activity"/>
    <property type="evidence" value="ECO:0007669"/>
    <property type="project" value="InterPro"/>
</dbReference>
<accession>A0A1T4THL8</accession>
<evidence type="ECO:0000259" key="5">
    <source>
        <dbReference type="PROSITE" id="PS50931"/>
    </source>
</evidence>
<dbReference type="GO" id="GO:0032993">
    <property type="term" value="C:protein-DNA complex"/>
    <property type="evidence" value="ECO:0007669"/>
    <property type="project" value="TreeGrafter"/>
</dbReference>
<dbReference type="PANTHER" id="PTHR30346">
    <property type="entry name" value="TRANSCRIPTIONAL DUAL REGULATOR HCAR-RELATED"/>
    <property type="match status" value="1"/>
</dbReference>
<evidence type="ECO:0000256" key="3">
    <source>
        <dbReference type="ARBA" id="ARBA00023125"/>
    </source>
</evidence>
<dbReference type="InterPro" id="IPR005119">
    <property type="entry name" value="LysR_subst-bd"/>
</dbReference>
<dbReference type="Gene3D" id="1.10.10.10">
    <property type="entry name" value="Winged helix-like DNA-binding domain superfamily/Winged helix DNA-binding domain"/>
    <property type="match status" value="1"/>
</dbReference>
<sequence length="312" mass="32800">MHGSGGYDGAVPELSVNALRVVRAVAAHGSLSGAARTLGYSQPAISRQVSAAEKAVGQPLFVRGARGVTTTRAGELVARFAAETLAGLDRLDERLDELAHGPEVRVRVGAFPAANAALLPFALARALRRQPRLSFTLVEASSPQLVHQVIGKRLDVAVVASGPGLPQPALEGLRIAPLPGGELRVGVPRGHPLAALEGAVPVRELAHAPWIVGKGARDEPQFGAWPTLTDPLIAFRARSWHSRLGLVAAGLGICVVPDILAPVVPENIVLVRVDDPNWLGRSILAISRNDGVEAHEVIIRALREPAADQRSP</sequence>
<keyword evidence="2" id="KW-0805">Transcription regulation</keyword>
<protein>
    <submittedName>
        <fullName evidence="6">DNA-binding transcriptional regulator, LysR family</fullName>
    </submittedName>
</protein>